<dbReference type="PANTHER" id="PTHR11022">
    <property type="entry name" value="PEPTIDOGLYCAN RECOGNITION PROTEIN"/>
    <property type="match status" value="1"/>
</dbReference>
<evidence type="ECO:0000313" key="5">
    <source>
        <dbReference type="Proteomes" id="UP001595526"/>
    </source>
</evidence>
<dbReference type="Gene3D" id="3.40.80.10">
    <property type="entry name" value="Peptidoglycan recognition protein-like"/>
    <property type="match status" value="1"/>
</dbReference>
<dbReference type="InterPro" id="IPR002502">
    <property type="entry name" value="Amidase_domain"/>
</dbReference>
<evidence type="ECO:0000313" key="4">
    <source>
        <dbReference type="EMBL" id="MFC3197656.1"/>
    </source>
</evidence>
<dbReference type="PANTHER" id="PTHR11022:SF41">
    <property type="entry name" value="PEPTIDOGLYCAN-RECOGNITION PROTEIN LC-RELATED"/>
    <property type="match status" value="1"/>
</dbReference>
<dbReference type="InterPro" id="IPR015510">
    <property type="entry name" value="PGRP"/>
</dbReference>
<dbReference type="EMBL" id="JBHRTA010000027">
    <property type="protein sequence ID" value="MFC3197656.1"/>
    <property type="molecule type" value="Genomic_DNA"/>
</dbReference>
<organism evidence="4 5">
    <name type="scientific">Parapedobacter deserti</name>
    <dbReference type="NCBI Taxonomy" id="1912957"/>
    <lineage>
        <taxon>Bacteria</taxon>
        <taxon>Pseudomonadati</taxon>
        <taxon>Bacteroidota</taxon>
        <taxon>Sphingobacteriia</taxon>
        <taxon>Sphingobacteriales</taxon>
        <taxon>Sphingobacteriaceae</taxon>
        <taxon>Parapedobacter</taxon>
    </lineage>
</organism>
<comment type="caution">
    <text evidence="4">The sequence shown here is derived from an EMBL/GenBank/DDBJ whole genome shotgun (WGS) entry which is preliminary data.</text>
</comment>
<evidence type="ECO:0000256" key="2">
    <source>
        <dbReference type="SAM" id="SignalP"/>
    </source>
</evidence>
<proteinExistence type="inferred from homology"/>
<reference evidence="5" key="1">
    <citation type="journal article" date="2019" name="Int. J. Syst. Evol. Microbiol.">
        <title>The Global Catalogue of Microorganisms (GCM) 10K type strain sequencing project: providing services to taxonomists for standard genome sequencing and annotation.</title>
        <authorList>
            <consortium name="The Broad Institute Genomics Platform"/>
            <consortium name="The Broad Institute Genome Sequencing Center for Infectious Disease"/>
            <person name="Wu L."/>
            <person name="Ma J."/>
        </authorList>
    </citation>
    <scope>NUCLEOTIDE SEQUENCE [LARGE SCALE GENOMIC DNA]</scope>
    <source>
        <strain evidence="5">KCTC 52416</strain>
    </source>
</reference>
<sequence>MKNSVALFLMLAVAIWAHGQPTDRRDTVPIVPRSSWEAQPAKPFKQHVPVQITVHHEGGKRLMPSDDARQRLNNIQRWCMGPDRNWADIPYHLLIAADGTVYEGRNPLTMGETNTDYDPTGHLLICFLGNYNEQQLDEKLLQVLIDLLVDSCIKYKISPTAISTHRDHSQQTACPGEDIYAYFKSGYVVDEVKERMDN</sequence>
<keyword evidence="2" id="KW-0732">Signal</keyword>
<dbReference type="SMART" id="SM00701">
    <property type="entry name" value="PGRP"/>
    <property type="match status" value="1"/>
</dbReference>
<comment type="similarity">
    <text evidence="1">Belongs to the N-acetylmuramoyl-L-alanine amidase 2 family.</text>
</comment>
<evidence type="ECO:0000259" key="3">
    <source>
        <dbReference type="SMART" id="SM00701"/>
    </source>
</evidence>
<keyword evidence="5" id="KW-1185">Reference proteome</keyword>
<gene>
    <name evidence="4" type="ORF">ACFOET_08535</name>
</gene>
<dbReference type="SUPFAM" id="SSF55846">
    <property type="entry name" value="N-acetylmuramoyl-L-alanine amidase-like"/>
    <property type="match status" value="1"/>
</dbReference>
<feature type="chain" id="PRO_5045376777" evidence="2">
    <location>
        <begin position="20"/>
        <end position="198"/>
    </location>
</feature>
<dbReference type="InterPro" id="IPR006619">
    <property type="entry name" value="PGRP_domain_met/bac"/>
</dbReference>
<dbReference type="Pfam" id="PF01510">
    <property type="entry name" value="Amidase_2"/>
    <property type="match status" value="1"/>
</dbReference>
<name>A0ABV7JI04_9SPHI</name>
<dbReference type="Proteomes" id="UP001595526">
    <property type="component" value="Unassembled WGS sequence"/>
</dbReference>
<feature type="signal peptide" evidence="2">
    <location>
        <begin position="1"/>
        <end position="19"/>
    </location>
</feature>
<dbReference type="RefSeq" id="WP_379021555.1">
    <property type="nucleotide sequence ID" value="NZ_JBHRTA010000027.1"/>
</dbReference>
<feature type="domain" description="Peptidoglycan recognition protein family" evidence="3">
    <location>
        <begin position="28"/>
        <end position="169"/>
    </location>
</feature>
<dbReference type="InterPro" id="IPR036505">
    <property type="entry name" value="Amidase/PGRP_sf"/>
</dbReference>
<protein>
    <submittedName>
        <fullName evidence="4">Peptidoglycan recognition family protein</fullName>
    </submittedName>
</protein>
<evidence type="ECO:0000256" key="1">
    <source>
        <dbReference type="ARBA" id="ARBA00007553"/>
    </source>
</evidence>
<dbReference type="CDD" id="cd06583">
    <property type="entry name" value="PGRP"/>
    <property type="match status" value="1"/>
</dbReference>
<accession>A0ABV7JI04</accession>